<sequence>MQLRVVMAGEDHVLLPTALEHLAATQDAGISAWGCFTVKRGTLLTIASFIASYIVIILQF</sequence>
<comment type="caution">
    <text evidence="2">The sequence shown here is derived from an EMBL/GenBank/DDBJ whole genome shotgun (WGS) entry which is preliminary data.</text>
</comment>
<organism evidence="2 3">
    <name type="scientific">Portunus trituberculatus</name>
    <name type="common">Swimming crab</name>
    <name type="synonym">Neptunus trituberculatus</name>
    <dbReference type="NCBI Taxonomy" id="210409"/>
    <lineage>
        <taxon>Eukaryota</taxon>
        <taxon>Metazoa</taxon>
        <taxon>Ecdysozoa</taxon>
        <taxon>Arthropoda</taxon>
        <taxon>Crustacea</taxon>
        <taxon>Multicrustacea</taxon>
        <taxon>Malacostraca</taxon>
        <taxon>Eumalacostraca</taxon>
        <taxon>Eucarida</taxon>
        <taxon>Decapoda</taxon>
        <taxon>Pleocyemata</taxon>
        <taxon>Brachyura</taxon>
        <taxon>Eubrachyura</taxon>
        <taxon>Portunoidea</taxon>
        <taxon>Portunidae</taxon>
        <taxon>Portuninae</taxon>
        <taxon>Portunus</taxon>
    </lineage>
</organism>
<accession>A0A5B7INZ9</accession>
<keyword evidence="1" id="KW-1133">Transmembrane helix</keyword>
<dbReference type="OrthoDB" id="10527997at2759"/>
<evidence type="ECO:0000313" key="2">
    <source>
        <dbReference type="EMBL" id="MPC86300.1"/>
    </source>
</evidence>
<dbReference type="AlphaFoldDB" id="A0A5B7INZ9"/>
<keyword evidence="3" id="KW-1185">Reference proteome</keyword>
<keyword evidence="1" id="KW-0472">Membrane</keyword>
<evidence type="ECO:0000256" key="1">
    <source>
        <dbReference type="SAM" id="Phobius"/>
    </source>
</evidence>
<gene>
    <name evidence="2" type="ORF">E2C01_081123</name>
</gene>
<keyword evidence="1" id="KW-0812">Transmembrane</keyword>
<name>A0A5B7INZ9_PORTR</name>
<feature type="transmembrane region" description="Helical" evidence="1">
    <location>
        <begin position="41"/>
        <end position="58"/>
    </location>
</feature>
<protein>
    <submittedName>
        <fullName evidence="2">Uncharacterized protein</fullName>
    </submittedName>
</protein>
<evidence type="ECO:0000313" key="3">
    <source>
        <dbReference type="Proteomes" id="UP000324222"/>
    </source>
</evidence>
<dbReference type="EMBL" id="VSRR010071055">
    <property type="protein sequence ID" value="MPC86300.1"/>
    <property type="molecule type" value="Genomic_DNA"/>
</dbReference>
<reference evidence="2 3" key="1">
    <citation type="submission" date="2019-05" db="EMBL/GenBank/DDBJ databases">
        <title>Another draft genome of Portunus trituberculatus and its Hox gene families provides insights of decapod evolution.</title>
        <authorList>
            <person name="Jeong J.-H."/>
            <person name="Song I."/>
            <person name="Kim S."/>
            <person name="Choi T."/>
            <person name="Kim D."/>
            <person name="Ryu S."/>
            <person name="Kim W."/>
        </authorList>
    </citation>
    <scope>NUCLEOTIDE SEQUENCE [LARGE SCALE GENOMIC DNA]</scope>
    <source>
        <tissue evidence="2">Muscle</tissue>
    </source>
</reference>
<dbReference type="Proteomes" id="UP000324222">
    <property type="component" value="Unassembled WGS sequence"/>
</dbReference>
<proteinExistence type="predicted"/>